<evidence type="ECO:0000313" key="1">
    <source>
        <dbReference type="EMBL" id="MBD2866514.1"/>
    </source>
</evidence>
<accession>A0A927CFH7</accession>
<proteinExistence type="predicted"/>
<dbReference type="AlphaFoldDB" id="A0A927CFH7"/>
<dbReference type="Gene3D" id="1.10.10.1150">
    <property type="entry name" value="Coenzyme PQQ synthesis protein D (PqqD)"/>
    <property type="match status" value="1"/>
</dbReference>
<dbReference type="NCBIfam" id="NF033536">
    <property type="entry name" value="lasso_PqqD_Bac"/>
    <property type="match status" value="1"/>
</dbReference>
<sequence length="96" mass="10909">MSVQPLELDQIVMQSDGFLASNMNDEKVMMSVESGKYYNLGSIGGRIWELIESPTSVRQVVTSLREEYEIDQDACERQVLSFLQTMLTEKLIRTGT</sequence>
<comment type="caution">
    <text evidence="1">The sequence shown here is derived from an EMBL/GenBank/DDBJ whole genome shotgun (WGS) entry which is preliminary data.</text>
</comment>
<dbReference type="InterPro" id="IPR008792">
    <property type="entry name" value="PQQD"/>
</dbReference>
<organism evidence="1 2">
    <name type="scientific">Paenibacillus oceani</name>
    <dbReference type="NCBI Taxonomy" id="2772510"/>
    <lineage>
        <taxon>Bacteria</taxon>
        <taxon>Bacillati</taxon>
        <taxon>Bacillota</taxon>
        <taxon>Bacilli</taxon>
        <taxon>Bacillales</taxon>
        <taxon>Paenibacillaceae</taxon>
        <taxon>Paenibacillus</taxon>
    </lineage>
</organism>
<protein>
    <submittedName>
        <fullName evidence="1">Lasso peptide biosynthesis PqqD family chaperone</fullName>
    </submittedName>
</protein>
<gene>
    <name evidence="1" type="ORF">IDH45_31540</name>
</gene>
<dbReference type="Pfam" id="PF05402">
    <property type="entry name" value="PqqD"/>
    <property type="match status" value="1"/>
</dbReference>
<dbReference type="InterPro" id="IPR041881">
    <property type="entry name" value="PqqD_sf"/>
</dbReference>
<keyword evidence="2" id="KW-1185">Reference proteome</keyword>
<reference evidence="1" key="1">
    <citation type="submission" date="2020-09" db="EMBL/GenBank/DDBJ databases">
        <title>A novel bacterium of genus Paenibacillus, isolated from South China Sea.</title>
        <authorList>
            <person name="Huang H."/>
            <person name="Mo K."/>
            <person name="Hu Y."/>
        </authorList>
    </citation>
    <scope>NUCLEOTIDE SEQUENCE</scope>
    <source>
        <strain evidence="1">IB182363</strain>
    </source>
</reference>
<dbReference type="Proteomes" id="UP000639396">
    <property type="component" value="Unassembled WGS sequence"/>
</dbReference>
<dbReference type="EMBL" id="JACXJA010000061">
    <property type="protein sequence ID" value="MBD2866514.1"/>
    <property type="molecule type" value="Genomic_DNA"/>
</dbReference>
<name>A0A927CFH7_9BACL</name>
<evidence type="ECO:0000313" key="2">
    <source>
        <dbReference type="Proteomes" id="UP000639396"/>
    </source>
</evidence>
<dbReference type="RefSeq" id="WP_190932155.1">
    <property type="nucleotide sequence ID" value="NZ_JACXJA010000061.1"/>
</dbReference>